<dbReference type="InterPro" id="IPR001763">
    <property type="entry name" value="Rhodanese-like_dom"/>
</dbReference>
<name>G0W5V8_NAUDC</name>
<accession>G0W5V8</accession>
<feature type="domain" description="Rhodanese" evidence="12">
    <location>
        <begin position="333"/>
        <end position="441"/>
    </location>
</feature>
<keyword evidence="5 10" id="KW-0378">Hydrolase</keyword>
<evidence type="ECO:0000313" key="14">
    <source>
        <dbReference type="Proteomes" id="UP000000689"/>
    </source>
</evidence>
<dbReference type="GO" id="GO:0000086">
    <property type="term" value="P:G2/M transition of mitotic cell cycle"/>
    <property type="evidence" value="ECO:0007669"/>
    <property type="project" value="TreeGrafter"/>
</dbReference>
<comment type="function">
    <text evidence="10">Tyrosine protein phosphatase which functions as a dosage-dependent inducer of mitotic progression.</text>
</comment>
<dbReference type="GO" id="GO:0005737">
    <property type="term" value="C:cytoplasm"/>
    <property type="evidence" value="ECO:0007669"/>
    <property type="project" value="TreeGrafter"/>
</dbReference>
<evidence type="ECO:0000256" key="4">
    <source>
        <dbReference type="ARBA" id="ARBA00022776"/>
    </source>
</evidence>
<dbReference type="AlphaFoldDB" id="G0W5V8"/>
<evidence type="ECO:0000256" key="1">
    <source>
        <dbReference type="ARBA" id="ARBA00011065"/>
    </source>
</evidence>
<dbReference type="EC" id="3.1.3.48" evidence="2 10"/>
<dbReference type="STRING" id="1071378.G0W5V8"/>
<evidence type="ECO:0000256" key="6">
    <source>
        <dbReference type="ARBA" id="ARBA00022912"/>
    </source>
</evidence>
<evidence type="ECO:0000259" key="12">
    <source>
        <dbReference type="PROSITE" id="PS50206"/>
    </source>
</evidence>
<dbReference type="FunFam" id="3.40.250.10:FF:000021">
    <property type="entry name" value="M-phase inducer phosphatase cdc-25.2"/>
    <property type="match status" value="1"/>
</dbReference>
<evidence type="ECO:0000256" key="9">
    <source>
        <dbReference type="ARBA" id="ARBA00067190"/>
    </source>
</evidence>
<keyword evidence="6 10" id="KW-0904">Protein phosphatase</keyword>
<evidence type="ECO:0000256" key="5">
    <source>
        <dbReference type="ARBA" id="ARBA00022801"/>
    </source>
</evidence>
<dbReference type="PROSITE" id="PS50206">
    <property type="entry name" value="RHODANESE_3"/>
    <property type="match status" value="1"/>
</dbReference>
<proteinExistence type="inferred from homology"/>
<dbReference type="HOGENOM" id="CLU_400665_0_0_1"/>
<dbReference type="GO" id="GO:0005634">
    <property type="term" value="C:nucleus"/>
    <property type="evidence" value="ECO:0007669"/>
    <property type="project" value="TreeGrafter"/>
</dbReference>
<evidence type="ECO:0000256" key="7">
    <source>
        <dbReference type="ARBA" id="ARBA00023306"/>
    </source>
</evidence>
<evidence type="ECO:0000256" key="8">
    <source>
        <dbReference type="ARBA" id="ARBA00051722"/>
    </source>
</evidence>
<comment type="similarity">
    <text evidence="1 10">Belongs to the MPI phosphatase family.</text>
</comment>
<dbReference type="SUPFAM" id="SSF52821">
    <property type="entry name" value="Rhodanese/Cell cycle control phosphatase"/>
    <property type="match status" value="1"/>
</dbReference>
<dbReference type="InterPro" id="IPR000751">
    <property type="entry name" value="MPI_Phosphatase"/>
</dbReference>
<dbReference type="PANTHER" id="PTHR10828:SF17">
    <property type="entry name" value="PROTEIN-TYROSINE-PHOSPHATASE"/>
    <property type="match status" value="1"/>
</dbReference>
<dbReference type="OrthoDB" id="26523at2759"/>
<comment type="catalytic activity">
    <reaction evidence="8 10">
        <text>O-phospho-L-tyrosyl-[protein] + H2O = L-tyrosyl-[protein] + phosphate</text>
        <dbReference type="Rhea" id="RHEA:10684"/>
        <dbReference type="Rhea" id="RHEA-COMP:10136"/>
        <dbReference type="Rhea" id="RHEA-COMP:20101"/>
        <dbReference type="ChEBI" id="CHEBI:15377"/>
        <dbReference type="ChEBI" id="CHEBI:43474"/>
        <dbReference type="ChEBI" id="CHEBI:46858"/>
        <dbReference type="ChEBI" id="CHEBI:61978"/>
        <dbReference type="EC" id="3.1.3.48"/>
    </reaction>
</comment>
<dbReference type="GO" id="GO:0051301">
    <property type="term" value="P:cell division"/>
    <property type="evidence" value="ECO:0007669"/>
    <property type="project" value="UniProtKB-UniRule"/>
</dbReference>
<keyword evidence="3 10" id="KW-0132">Cell division</keyword>
<dbReference type="Pfam" id="PF00581">
    <property type="entry name" value="Rhodanese"/>
    <property type="match status" value="1"/>
</dbReference>
<keyword evidence="4 10" id="KW-0498">Mitosis</keyword>
<feature type="region of interest" description="Disordered" evidence="11">
    <location>
        <begin position="537"/>
        <end position="571"/>
    </location>
</feature>
<dbReference type="EMBL" id="HE580268">
    <property type="protein sequence ID" value="CCD23169.1"/>
    <property type="molecule type" value="Genomic_DNA"/>
</dbReference>
<dbReference type="PRINTS" id="PR00716">
    <property type="entry name" value="MPIPHPHTASE"/>
</dbReference>
<evidence type="ECO:0000256" key="10">
    <source>
        <dbReference type="RuleBase" id="RU368028"/>
    </source>
</evidence>
<dbReference type="GO" id="GO:0010971">
    <property type="term" value="P:positive regulation of G2/M transition of mitotic cell cycle"/>
    <property type="evidence" value="ECO:0007669"/>
    <property type="project" value="TreeGrafter"/>
</dbReference>
<dbReference type="OMA" id="HDFFKRI"/>
<keyword evidence="7 10" id="KW-0131">Cell cycle</keyword>
<reference evidence="13 14" key="1">
    <citation type="journal article" date="2011" name="Proc. Natl. Acad. Sci. U.S.A.">
        <title>Evolutionary erosion of yeast sex chromosomes by mating-type switching accidents.</title>
        <authorList>
            <person name="Gordon J.L."/>
            <person name="Armisen D."/>
            <person name="Proux-Wera E."/>
            <person name="Oheigeartaigh S.S."/>
            <person name="Byrne K.P."/>
            <person name="Wolfe K.H."/>
        </authorList>
    </citation>
    <scope>NUCLEOTIDE SEQUENCE [LARGE SCALE GENOMIC DNA]</scope>
    <source>
        <strain evidence="14">ATCC 10597 / BCRC 20456 / CBS 421 / NBRC 0211 / NRRL Y-12639</strain>
    </source>
</reference>
<evidence type="ECO:0000256" key="2">
    <source>
        <dbReference type="ARBA" id="ARBA00013064"/>
    </source>
</evidence>
<gene>
    <name evidence="13" type="primary">NDAI0B01350</name>
    <name evidence="13" type="ordered locus">NDAI_0B01350</name>
</gene>
<dbReference type="GO" id="GO:0004725">
    <property type="term" value="F:protein tyrosine phosphatase activity"/>
    <property type="evidence" value="ECO:0007669"/>
    <property type="project" value="UniProtKB-UniRule"/>
</dbReference>
<dbReference type="Proteomes" id="UP000000689">
    <property type="component" value="Chromosome 2"/>
</dbReference>
<dbReference type="GO" id="GO:0110032">
    <property type="term" value="P:positive regulation of G2/MI transition of meiotic cell cycle"/>
    <property type="evidence" value="ECO:0007669"/>
    <property type="project" value="TreeGrafter"/>
</dbReference>
<dbReference type="GeneID" id="11497838"/>
<protein>
    <recommendedName>
        <fullName evidence="9 10">M-phase inducer phosphatase</fullName>
        <ecNumber evidence="2 10">3.1.3.48</ecNumber>
    </recommendedName>
</protein>
<evidence type="ECO:0000256" key="11">
    <source>
        <dbReference type="SAM" id="MobiDB-lite"/>
    </source>
</evidence>
<dbReference type="Gene3D" id="3.40.250.10">
    <property type="entry name" value="Rhodanese-like domain"/>
    <property type="match status" value="1"/>
</dbReference>
<evidence type="ECO:0000256" key="3">
    <source>
        <dbReference type="ARBA" id="ARBA00022618"/>
    </source>
</evidence>
<feature type="compositionally biased region" description="Low complexity" evidence="11">
    <location>
        <begin position="562"/>
        <end position="571"/>
    </location>
</feature>
<dbReference type="CDD" id="cd01530">
    <property type="entry name" value="Cdc25"/>
    <property type="match status" value="1"/>
</dbReference>
<keyword evidence="14" id="KW-1185">Reference proteome</keyword>
<dbReference type="KEGG" id="ndi:NDAI_0B01350"/>
<organism evidence="13 14">
    <name type="scientific">Naumovozyma dairenensis (strain ATCC 10597 / BCRC 20456 / CBS 421 / NBRC 0211 / NRRL Y-12639)</name>
    <name type="common">Saccharomyces dairenensis</name>
    <dbReference type="NCBI Taxonomy" id="1071378"/>
    <lineage>
        <taxon>Eukaryota</taxon>
        <taxon>Fungi</taxon>
        <taxon>Dikarya</taxon>
        <taxon>Ascomycota</taxon>
        <taxon>Saccharomycotina</taxon>
        <taxon>Saccharomycetes</taxon>
        <taxon>Saccharomycetales</taxon>
        <taxon>Saccharomycetaceae</taxon>
        <taxon>Naumovozyma</taxon>
    </lineage>
</organism>
<evidence type="ECO:0000313" key="13">
    <source>
        <dbReference type="EMBL" id="CCD23169.1"/>
    </source>
</evidence>
<dbReference type="eggNOG" id="KOG3772">
    <property type="taxonomic scope" value="Eukaryota"/>
</dbReference>
<dbReference type="SMART" id="SM00450">
    <property type="entry name" value="RHOD"/>
    <property type="match status" value="1"/>
</dbReference>
<dbReference type="InterPro" id="IPR036873">
    <property type="entry name" value="Rhodanese-like_dom_sf"/>
</dbReference>
<dbReference type="PANTHER" id="PTHR10828">
    <property type="entry name" value="M-PHASE INDUCER PHOSPHATASE DUAL SPECIFICITY PHOSPHATASE CDC25"/>
    <property type="match status" value="1"/>
</dbReference>
<sequence>MNSNSLQNSPGNLMEHDASRFNKLSLGSPFSQKKKHNIFKNIHVFFKAKNNNNNNRKDNSTGIFNEEYHRQNQPHSSARRSTEDETLYNDEIVSSSRNSSSLKLKLQTAYDENEKENINNGIVSNKLTSIISSENALDDNNILRSPISKSITTNEINILYSPTLQNKHIRTKSISSKVGTPLSLSSSSNSRRNSFSNINNTINNIRIHRSDSIKKERKSSSKINLRRINSMYSSQKDIKQPIQLHPHYNDHNNMNEKYTYLEDNKYTSYNPTTDTQSLKFSNKMVTPRNSFDSVLSGSHIPHYEDDNNSHDFFKRISPETLNEIINKKTYKPYYDSYTIIDCRFDYEYKGGHIKNAINLSTRDDLETELLKKYYHSIASLPTLLIFHCEFSAHRGPKLASHLRNCDRMLNYETYPKLYYPDILILDGGYEQFFEKFPESCYPQNYIAMDSQENLLASEKSMDLFRSDSKKFSTRNNSLRKLTSVSISTTNSLKSKLINNNTTSASCLLFNNTKGNDGSNITSPSTSSFPLVQPPKLSLAQYPDSENDAIGDRSSPTTSASRLSMHSTTSSFGSSRSRLLLMEECNGILDDTHSYFSFQDGCSENNKNNDRTLEDDDDDDDDDANLLQGAELTMTNSNSNLMSNNIFNVNQFLSSKPVKRSLFPNIPMEEEEVEGKTERRNDNKLNFI</sequence>
<feature type="region of interest" description="Disordered" evidence="11">
    <location>
        <begin position="601"/>
        <end position="620"/>
    </location>
</feature>
<dbReference type="RefSeq" id="XP_003668412.1">
    <property type="nucleotide sequence ID" value="XM_003668364.1"/>
</dbReference>